<accession>A0ABD5Y5D7</accession>
<keyword evidence="6" id="KW-0902">Two-component regulatory system</keyword>
<evidence type="ECO:0000256" key="4">
    <source>
        <dbReference type="ARBA" id="ARBA00022679"/>
    </source>
</evidence>
<evidence type="ECO:0000256" key="3">
    <source>
        <dbReference type="ARBA" id="ARBA00022553"/>
    </source>
</evidence>
<evidence type="ECO:0000256" key="2">
    <source>
        <dbReference type="ARBA" id="ARBA00012438"/>
    </source>
</evidence>
<keyword evidence="4" id="KW-0808">Transferase</keyword>
<feature type="compositionally biased region" description="Acidic residues" evidence="9">
    <location>
        <begin position="1"/>
        <end position="12"/>
    </location>
</feature>
<dbReference type="Gene3D" id="3.30.565.10">
    <property type="entry name" value="Histidine kinase-like ATPase, C-terminal domain"/>
    <property type="match status" value="1"/>
</dbReference>
<dbReference type="CDD" id="cd00082">
    <property type="entry name" value="HisKA"/>
    <property type="match status" value="1"/>
</dbReference>
<dbReference type="CDD" id="cd06225">
    <property type="entry name" value="HAMP"/>
    <property type="match status" value="1"/>
</dbReference>
<evidence type="ECO:0000313" key="13">
    <source>
        <dbReference type="EMBL" id="MFC7140974.1"/>
    </source>
</evidence>
<organism evidence="13 14">
    <name type="scientific">Halosimplex aquaticum</name>
    <dbReference type="NCBI Taxonomy" id="3026162"/>
    <lineage>
        <taxon>Archaea</taxon>
        <taxon>Methanobacteriati</taxon>
        <taxon>Methanobacteriota</taxon>
        <taxon>Stenosarchaea group</taxon>
        <taxon>Halobacteria</taxon>
        <taxon>Halobacteriales</taxon>
        <taxon>Haloarculaceae</taxon>
        <taxon>Halosimplex</taxon>
    </lineage>
</organism>
<evidence type="ECO:0000256" key="8">
    <source>
        <dbReference type="SAM" id="Coils"/>
    </source>
</evidence>
<dbReference type="InterPro" id="IPR050736">
    <property type="entry name" value="Sensor_HK_Regulatory"/>
</dbReference>
<dbReference type="PROSITE" id="PS50109">
    <property type="entry name" value="HIS_KIN"/>
    <property type="match status" value="1"/>
</dbReference>
<evidence type="ECO:0000256" key="1">
    <source>
        <dbReference type="ARBA" id="ARBA00000085"/>
    </source>
</evidence>
<dbReference type="SMART" id="SM00387">
    <property type="entry name" value="HATPase_c"/>
    <property type="match status" value="1"/>
</dbReference>
<evidence type="ECO:0000313" key="14">
    <source>
        <dbReference type="Proteomes" id="UP001596432"/>
    </source>
</evidence>
<dbReference type="SMART" id="SM00388">
    <property type="entry name" value="HisKA"/>
    <property type="match status" value="1"/>
</dbReference>
<keyword evidence="5 13" id="KW-0418">Kinase</keyword>
<feature type="domain" description="HAMP" evidence="12">
    <location>
        <begin position="342"/>
        <end position="394"/>
    </location>
</feature>
<evidence type="ECO:0000256" key="10">
    <source>
        <dbReference type="SAM" id="Phobius"/>
    </source>
</evidence>
<dbReference type="Pfam" id="PF00512">
    <property type="entry name" value="HisKA"/>
    <property type="match status" value="1"/>
</dbReference>
<dbReference type="GeneID" id="78821281"/>
<name>A0ABD5Y5D7_9EURY</name>
<dbReference type="Pfam" id="PF02518">
    <property type="entry name" value="HATPase_c"/>
    <property type="match status" value="1"/>
</dbReference>
<dbReference type="EC" id="2.7.13.3" evidence="2"/>
<comment type="catalytic activity">
    <reaction evidence="1">
        <text>ATP + protein L-histidine = ADP + protein N-phospho-L-histidine.</text>
        <dbReference type="EC" id="2.7.13.3"/>
    </reaction>
</comment>
<dbReference type="Gene3D" id="1.10.287.130">
    <property type="match status" value="1"/>
</dbReference>
<evidence type="ECO:0000256" key="9">
    <source>
        <dbReference type="SAM" id="MobiDB-lite"/>
    </source>
</evidence>
<dbReference type="Gene3D" id="3.30.450.20">
    <property type="entry name" value="PAS domain"/>
    <property type="match status" value="1"/>
</dbReference>
<keyword evidence="14" id="KW-1185">Reference proteome</keyword>
<keyword evidence="10" id="KW-1133">Transmembrane helix</keyword>
<keyword evidence="10" id="KW-0472">Membrane</keyword>
<dbReference type="SUPFAM" id="SSF158472">
    <property type="entry name" value="HAMP domain-like"/>
    <property type="match status" value="1"/>
</dbReference>
<dbReference type="GO" id="GO:0000160">
    <property type="term" value="P:phosphorelay signal transduction system"/>
    <property type="evidence" value="ECO:0007669"/>
    <property type="project" value="UniProtKB-KW"/>
</dbReference>
<dbReference type="InterPro" id="IPR036890">
    <property type="entry name" value="HATPase_C_sf"/>
</dbReference>
<keyword evidence="8" id="KW-0175">Coiled coil</keyword>
<dbReference type="InterPro" id="IPR004358">
    <property type="entry name" value="Sig_transdc_His_kin-like_C"/>
</dbReference>
<dbReference type="EMBL" id="JBHTAS010000001">
    <property type="protein sequence ID" value="MFC7140974.1"/>
    <property type="molecule type" value="Genomic_DNA"/>
</dbReference>
<evidence type="ECO:0000256" key="7">
    <source>
        <dbReference type="ARBA" id="ARBA00023224"/>
    </source>
</evidence>
<comment type="caution">
    <text evidence="13">The sequence shown here is derived from an EMBL/GenBank/DDBJ whole genome shotgun (WGS) entry which is preliminary data.</text>
</comment>
<feature type="domain" description="Histidine kinase" evidence="11">
    <location>
        <begin position="423"/>
        <end position="634"/>
    </location>
</feature>
<dbReference type="SUPFAM" id="SSF47384">
    <property type="entry name" value="Homodimeric domain of signal transducing histidine kinase"/>
    <property type="match status" value="1"/>
</dbReference>
<proteinExistence type="predicted"/>
<dbReference type="CDD" id="cd00075">
    <property type="entry name" value="HATPase"/>
    <property type="match status" value="1"/>
</dbReference>
<evidence type="ECO:0000259" key="11">
    <source>
        <dbReference type="PROSITE" id="PS50109"/>
    </source>
</evidence>
<evidence type="ECO:0000259" key="12">
    <source>
        <dbReference type="PROSITE" id="PS50885"/>
    </source>
</evidence>
<dbReference type="Gene3D" id="6.10.250.1910">
    <property type="match status" value="1"/>
</dbReference>
<feature type="coiled-coil region" evidence="8">
    <location>
        <begin position="382"/>
        <end position="423"/>
    </location>
</feature>
<dbReference type="SUPFAM" id="SSF55874">
    <property type="entry name" value="ATPase domain of HSP90 chaperone/DNA topoisomerase II/histidine kinase"/>
    <property type="match status" value="1"/>
</dbReference>
<reference evidence="13 14" key="1">
    <citation type="journal article" date="2019" name="Int. J. Syst. Evol. Microbiol.">
        <title>The Global Catalogue of Microorganisms (GCM) 10K type strain sequencing project: providing services to taxonomists for standard genome sequencing and annotation.</title>
        <authorList>
            <consortium name="The Broad Institute Genomics Platform"/>
            <consortium name="The Broad Institute Genome Sequencing Center for Infectious Disease"/>
            <person name="Wu L."/>
            <person name="Ma J."/>
        </authorList>
    </citation>
    <scope>NUCLEOTIDE SEQUENCE [LARGE SCALE GENOMIC DNA]</scope>
    <source>
        <strain evidence="13 14">XZYJT29</strain>
    </source>
</reference>
<feature type="region of interest" description="Disordered" evidence="9">
    <location>
        <begin position="1"/>
        <end position="42"/>
    </location>
</feature>
<gene>
    <name evidence="13" type="ORF">ACFQMA_14210</name>
</gene>
<evidence type="ECO:0000256" key="6">
    <source>
        <dbReference type="ARBA" id="ARBA00023012"/>
    </source>
</evidence>
<dbReference type="PRINTS" id="PR00344">
    <property type="entry name" value="BCTRLSENSOR"/>
</dbReference>
<dbReference type="InterPro" id="IPR036097">
    <property type="entry name" value="HisK_dim/P_sf"/>
</dbReference>
<feature type="transmembrane region" description="Helical" evidence="10">
    <location>
        <begin position="322"/>
        <end position="345"/>
    </location>
</feature>
<dbReference type="PANTHER" id="PTHR43711">
    <property type="entry name" value="TWO-COMPONENT HISTIDINE KINASE"/>
    <property type="match status" value="1"/>
</dbReference>
<dbReference type="Pfam" id="PF00672">
    <property type="entry name" value="HAMP"/>
    <property type="match status" value="1"/>
</dbReference>
<evidence type="ECO:0000256" key="5">
    <source>
        <dbReference type="ARBA" id="ARBA00022777"/>
    </source>
</evidence>
<keyword evidence="10" id="KW-0812">Transmembrane</keyword>
<feature type="transmembrane region" description="Helical" evidence="10">
    <location>
        <begin position="54"/>
        <end position="75"/>
    </location>
</feature>
<dbReference type="GO" id="GO:0004673">
    <property type="term" value="F:protein histidine kinase activity"/>
    <property type="evidence" value="ECO:0007669"/>
    <property type="project" value="UniProtKB-EC"/>
</dbReference>
<dbReference type="RefSeq" id="WP_274322068.1">
    <property type="nucleotide sequence ID" value="NZ_CP118158.1"/>
</dbReference>
<dbReference type="InterPro" id="IPR003661">
    <property type="entry name" value="HisK_dim/P_dom"/>
</dbReference>
<dbReference type="InterPro" id="IPR003594">
    <property type="entry name" value="HATPase_dom"/>
</dbReference>
<keyword evidence="7" id="KW-0807">Transducer</keyword>
<dbReference type="InterPro" id="IPR005467">
    <property type="entry name" value="His_kinase_dom"/>
</dbReference>
<dbReference type="Proteomes" id="UP001596432">
    <property type="component" value="Unassembled WGS sequence"/>
</dbReference>
<protein>
    <recommendedName>
        <fullName evidence="2">histidine kinase</fullName>
        <ecNumber evidence="2">2.7.13.3</ecNumber>
    </recommendedName>
</protein>
<dbReference type="PANTHER" id="PTHR43711:SF1">
    <property type="entry name" value="HISTIDINE KINASE 1"/>
    <property type="match status" value="1"/>
</dbReference>
<dbReference type="AlphaFoldDB" id="A0ABD5Y5D7"/>
<dbReference type="SMART" id="SM00304">
    <property type="entry name" value="HAMP"/>
    <property type="match status" value="1"/>
</dbReference>
<keyword evidence="3" id="KW-0597">Phosphoprotein</keyword>
<sequence>MEGPNESDDDGSVDASPVTGRAEESDAASVRTEPAGPLGRLGRRLVPGPIRRNYALKFAVAMLVVILLITVVGVGSHVQIRGIIEDDAENTLQSTATLQADSVSEWMASMRAQVSGFAGSDVYASSDSARIGEALSDSLSRASTDVVGLHYVGPNGTIVASTSPDLEGQSVGAQRPRWRGPIEAATAAPEGEWRVGTSDRAYENNGRLLMAFAGRVRVGDGVLVAVGDVRQDFEQLHRTRSIVRTRLLNPRGRDVFASRQTRPSPLADTDAFEAALAGETTTLERETDVLAFAPVRGADWVAVTEAPKSQLYQASVTVGRNVVVLVVASITTLAVVGFVLGRGTVLPLTRLRRRAEAMEEGDLDVDLRTSREDEIGRLFVAFDSMRRALRRQIREAEAAREEAEQSRRELQRQNERLDQFASTVSHDLRNPLNVASGHLRLIERKADDLGEEVAESLESHVEKTADAHDRMEAIIGDVLALAREGRDIEETQPVDLGTIARDAWETVDSGEAAFAVAGTRTIEADPDRLRQAFENLLRNAVDHGLPDREDGAVAHGGEGPLSVEVGLTETGFYVADDGSGIPSDAVEDVFEYGHTTDPDGTGFGLAIVETIVTAHGWSIAVDEEYDAGAKFVVSGVFED</sequence>
<dbReference type="InterPro" id="IPR003660">
    <property type="entry name" value="HAMP_dom"/>
</dbReference>
<dbReference type="PROSITE" id="PS50885">
    <property type="entry name" value="HAMP"/>
    <property type="match status" value="1"/>
</dbReference>